<dbReference type="OrthoDB" id="10379664at2759"/>
<keyword evidence="3" id="KW-1185">Reference proteome</keyword>
<protein>
    <submittedName>
        <fullName evidence="2">Uncharacterized protein</fullName>
    </submittedName>
</protein>
<keyword evidence="1" id="KW-0732">Signal</keyword>
<feature type="signal peptide" evidence="1">
    <location>
        <begin position="1"/>
        <end position="19"/>
    </location>
</feature>
<organism evidence="2 3">
    <name type="scientific">Aspergillus ellipticus CBS 707.79</name>
    <dbReference type="NCBI Taxonomy" id="1448320"/>
    <lineage>
        <taxon>Eukaryota</taxon>
        <taxon>Fungi</taxon>
        <taxon>Dikarya</taxon>
        <taxon>Ascomycota</taxon>
        <taxon>Pezizomycotina</taxon>
        <taxon>Eurotiomycetes</taxon>
        <taxon>Eurotiomycetidae</taxon>
        <taxon>Eurotiales</taxon>
        <taxon>Aspergillaceae</taxon>
        <taxon>Aspergillus</taxon>
        <taxon>Aspergillus subgen. Circumdati</taxon>
    </lineage>
</organism>
<sequence>MRLTALLTVLSLSATPALAALKTDTNQCAAIPADDVIVKPLCNEELQASYREHLCDNLQRDLDKAFLEERERQNSPSFYGIPIPSFATSLYERLTHDPNEYDICPVIRGTVSGLRYEYTPAKNFACCLRNVRGTIERAVKHFIIDNEADFKDYASVRMGTFDPEGRMEGSLKAWKEWKETKPNDEL</sequence>
<feature type="chain" id="PRO_5016359614" evidence="1">
    <location>
        <begin position="20"/>
        <end position="186"/>
    </location>
</feature>
<dbReference type="Proteomes" id="UP000247810">
    <property type="component" value="Unassembled WGS sequence"/>
</dbReference>
<evidence type="ECO:0000256" key="1">
    <source>
        <dbReference type="SAM" id="SignalP"/>
    </source>
</evidence>
<evidence type="ECO:0000313" key="2">
    <source>
        <dbReference type="EMBL" id="PYH92423.1"/>
    </source>
</evidence>
<proteinExistence type="predicted"/>
<reference evidence="2 3" key="1">
    <citation type="submission" date="2018-02" db="EMBL/GenBank/DDBJ databases">
        <title>The genomes of Aspergillus section Nigri reveals drivers in fungal speciation.</title>
        <authorList>
            <consortium name="DOE Joint Genome Institute"/>
            <person name="Vesth T.C."/>
            <person name="Nybo J."/>
            <person name="Theobald S."/>
            <person name="Brandl J."/>
            <person name="Frisvad J.C."/>
            <person name="Nielsen K.F."/>
            <person name="Lyhne E.K."/>
            <person name="Kogle M.E."/>
            <person name="Kuo A."/>
            <person name="Riley R."/>
            <person name="Clum A."/>
            <person name="Nolan M."/>
            <person name="Lipzen A."/>
            <person name="Salamov A."/>
            <person name="Henrissat B."/>
            <person name="Wiebenga A."/>
            <person name="De vries R.P."/>
            <person name="Grigoriev I.V."/>
            <person name="Mortensen U.H."/>
            <person name="Andersen M.R."/>
            <person name="Baker S.E."/>
        </authorList>
    </citation>
    <scope>NUCLEOTIDE SEQUENCE [LARGE SCALE GENOMIC DNA]</scope>
    <source>
        <strain evidence="2 3">CBS 707.79</strain>
    </source>
</reference>
<evidence type="ECO:0000313" key="3">
    <source>
        <dbReference type="Proteomes" id="UP000247810"/>
    </source>
</evidence>
<dbReference type="EMBL" id="KZ825917">
    <property type="protein sequence ID" value="PYH92423.1"/>
    <property type="molecule type" value="Genomic_DNA"/>
</dbReference>
<dbReference type="VEuPathDB" id="FungiDB:BO71DRAFT_400579"/>
<gene>
    <name evidence="2" type="ORF">BO71DRAFT_400579</name>
</gene>
<accession>A0A319DM99</accession>
<name>A0A319DM99_9EURO</name>
<dbReference type="AlphaFoldDB" id="A0A319DM99"/>